<dbReference type="Proteomes" id="UP001140949">
    <property type="component" value="Unassembled WGS sequence"/>
</dbReference>
<gene>
    <name evidence="2" type="ORF">M6B38_299860</name>
</gene>
<evidence type="ECO:0000313" key="2">
    <source>
        <dbReference type="EMBL" id="KAJ6843043.1"/>
    </source>
</evidence>
<reference evidence="2" key="2">
    <citation type="submission" date="2023-04" db="EMBL/GenBank/DDBJ databases">
        <authorList>
            <person name="Bruccoleri R.E."/>
            <person name="Oakeley E.J."/>
            <person name="Faust A.-M."/>
            <person name="Dessus-Babus S."/>
            <person name="Altorfer M."/>
            <person name="Burckhardt D."/>
            <person name="Oertli M."/>
            <person name="Naumann U."/>
            <person name="Petersen F."/>
            <person name="Wong J."/>
        </authorList>
    </citation>
    <scope>NUCLEOTIDE SEQUENCE</scope>
    <source>
        <strain evidence="2">GSM-AAB239-AS_SAM_17_03QT</strain>
        <tissue evidence="2">Leaf</tissue>
    </source>
</reference>
<dbReference type="EMBL" id="JANAVB010007399">
    <property type="protein sequence ID" value="KAJ6843043.1"/>
    <property type="molecule type" value="Genomic_DNA"/>
</dbReference>
<accession>A0AAX6HQN2</accession>
<dbReference type="AlphaFoldDB" id="A0AAX6HQN2"/>
<name>A0AAX6HQN2_IRIPA</name>
<evidence type="ECO:0000313" key="3">
    <source>
        <dbReference type="Proteomes" id="UP001140949"/>
    </source>
</evidence>
<proteinExistence type="predicted"/>
<sequence length="223" mass="23772">MPVQRCGARRRGRGGAPGEWRFSRPAELATAAERASSARRPGLRRGGRLTMPGSSKRLLRRGNDVAALGSPRRNRRWRLRSYGGGPPAVRRGGQVAHGGETRGASAWPRQPKGGGSRPALPNSISGHGKPRSSGGMPSLPAPVMVTEHGGVRQAGRTLVAGASWAENVGASPGPCAASRRRATRRCRAARCPGEVPEEVNRTTKRPQGCHCKRLQPKGREQKL</sequence>
<comment type="caution">
    <text evidence="2">The sequence shown here is derived from an EMBL/GenBank/DDBJ whole genome shotgun (WGS) entry which is preliminary data.</text>
</comment>
<feature type="compositionally biased region" description="Low complexity" evidence="1">
    <location>
        <begin position="25"/>
        <end position="40"/>
    </location>
</feature>
<organism evidence="2 3">
    <name type="scientific">Iris pallida</name>
    <name type="common">Sweet iris</name>
    <dbReference type="NCBI Taxonomy" id="29817"/>
    <lineage>
        <taxon>Eukaryota</taxon>
        <taxon>Viridiplantae</taxon>
        <taxon>Streptophyta</taxon>
        <taxon>Embryophyta</taxon>
        <taxon>Tracheophyta</taxon>
        <taxon>Spermatophyta</taxon>
        <taxon>Magnoliopsida</taxon>
        <taxon>Liliopsida</taxon>
        <taxon>Asparagales</taxon>
        <taxon>Iridaceae</taxon>
        <taxon>Iridoideae</taxon>
        <taxon>Irideae</taxon>
        <taxon>Iris</taxon>
    </lineage>
</organism>
<feature type="region of interest" description="Disordered" evidence="1">
    <location>
        <begin position="1"/>
        <end position="143"/>
    </location>
</feature>
<evidence type="ECO:0000256" key="1">
    <source>
        <dbReference type="SAM" id="MobiDB-lite"/>
    </source>
</evidence>
<keyword evidence="3" id="KW-1185">Reference proteome</keyword>
<reference evidence="2" key="1">
    <citation type="journal article" date="2023" name="GigaByte">
        <title>Genome assembly of the bearded iris, Iris pallida Lam.</title>
        <authorList>
            <person name="Bruccoleri R.E."/>
            <person name="Oakeley E.J."/>
            <person name="Faust A.M.E."/>
            <person name="Altorfer M."/>
            <person name="Dessus-Babus S."/>
            <person name="Burckhardt D."/>
            <person name="Oertli M."/>
            <person name="Naumann U."/>
            <person name="Petersen F."/>
            <person name="Wong J."/>
        </authorList>
    </citation>
    <scope>NUCLEOTIDE SEQUENCE</scope>
    <source>
        <strain evidence="2">GSM-AAB239-AS_SAM_17_03QT</strain>
    </source>
</reference>
<feature type="region of interest" description="Disordered" evidence="1">
    <location>
        <begin position="197"/>
        <end position="223"/>
    </location>
</feature>
<protein>
    <submittedName>
        <fullName evidence="2">Uncharacterized protein</fullName>
    </submittedName>
</protein>